<evidence type="ECO:0000313" key="2">
    <source>
        <dbReference type="Proteomes" id="UP000664859"/>
    </source>
</evidence>
<evidence type="ECO:0000313" key="1">
    <source>
        <dbReference type="EMBL" id="KAG5185521.1"/>
    </source>
</evidence>
<dbReference type="EMBL" id="JAFCMP010000128">
    <property type="protein sequence ID" value="KAG5185521.1"/>
    <property type="molecule type" value="Genomic_DNA"/>
</dbReference>
<name>A0A835Z262_9STRA</name>
<reference evidence="1" key="1">
    <citation type="submission" date="2021-02" db="EMBL/GenBank/DDBJ databases">
        <title>First Annotated Genome of the Yellow-green Alga Tribonema minus.</title>
        <authorList>
            <person name="Mahan K.M."/>
        </authorList>
    </citation>
    <scope>NUCLEOTIDE SEQUENCE</scope>
    <source>
        <strain evidence="1">UTEX B ZZ1240</strain>
    </source>
</reference>
<proteinExistence type="predicted"/>
<gene>
    <name evidence="1" type="ORF">JKP88DRAFT_236703</name>
</gene>
<accession>A0A835Z262</accession>
<dbReference type="AlphaFoldDB" id="A0A835Z262"/>
<protein>
    <submittedName>
        <fullName evidence="1">Uncharacterized protein</fullName>
    </submittedName>
</protein>
<feature type="non-terminal residue" evidence="1">
    <location>
        <position position="179"/>
    </location>
</feature>
<sequence>MANDTAVLQWLQSRNEVQFTSITMQFAAANGVLPNLQFLRAQGCPHDINKICRLVVKSLRRTPPVMAWVRCCGGGDWSPQGMTDMLAKALLNTTPALARWLRAEGAQWPKDLAEVVTSDVDDLTPSTILWAVQQGCPFGRWTSQVCELLESSQACAARPQLPLCLPTPPQDLNSSCLFA</sequence>
<dbReference type="Proteomes" id="UP000664859">
    <property type="component" value="Unassembled WGS sequence"/>
</dbReference>
<organism evidence="1 2">
    <name type="scientific">Tribonema minus</name>
    <dbReference type="NCBI Taxonomy" id="303371"/>
    <lineage>
        <taxon>Eukaryota</taxon>
        <taxon>Sar</taxon>
        <taxon>Stramenopiles</taxon>
        <taxon>Ochrophyta</taxon>
        <taxon>PX clade</taxon>
        <taxon>Xanthophyceae</taxon>
        <taxon>Tribonematales</taxon>
        <taxon>Tribonemataceae</taxon>
        <taxon>Tribonema</taxon>
    </lineage>
</organism>
<comment type="caution">
    <text evidence="1">The sequence shown here is derived from an EMBL/GenBank/DDBJ whole genome shotgun (WGS) entry which is preliminary data.</text>
</comment>
<keyword evidence="2" id="KW-1185">Reference proteome</keyword>